<gene>
    <name evidence="6" type="ORF">GIB67_016253</name>
</gene>
<evidence type="ECO:0000256" key="4">
    <source>
        <dbReference type="ARBA" id="ARBA00023136"/>
    </source>
</evidence>
<evidence type="ECO:0000313" key="6">
    <source>
        <dbReference type="EMBL" id="KAF6145804.1"/>
    </source>
</evidence>
<keyword evidence="3" id="KW-0496">Mitochondrion</keyword>
<keyword evidence="7" id="KW-1185">Reference proteome</keyword>
<evidence type="ECO:0000256" key="1">
    <source>
        <dbReference type="ARBA" id="ARBA00004273"/>
    </source>
</evidence>
<dbReference type="OrthoDB" id="62312at2759"/>
<keyword evidence="5" id="KW-1133">Transmembrane helix</keyword>
<dbReference type="GO" id="GO:0005743">
    <property type="term" value="C:mitochondrial inner membrane"/>
    <property type="evidence" value="ECO:0007669"/>
    <property type="project" value="UniProtKB-SubCell"/>
</dbReference>
<proteinExistence type="predicted"/>
<protein>
    <submittedName>
        <fullName evidence="6">Uncharacterized protein</fullName>
    </submittedName>
</protein>
<dbReference type="PANTHER" id="PTHR35308:SF10">
    <property type="entry name" value="COX VIIA-LIKE PROTEIN"/>
    <property type="match status" value="1"/>
</dbReference>
<reference evidence="6 7" key="1">
    <citation type="journal article" date="2020" name="IScience">
        <title>Genome Sequencing of the Endangered Kingdonia uniflora (Circaeasteraceae, Ranunculales) Reveals Potential Mechanisms of Evolutionary Specialization.</title>
        <authorList>
            <person name="Sun Y."/>
            <person name="Deng T."/>
            <person name="Zhang A."/>
            <person name="Moore M.J."/>
            <person name="Landis J.B."/>
            <person name="Lin N."/>
            <person name="Zhang H."/>
            <person name="Zhang X."/>
            <person name="Huang J."/>
            <person name="Zhang X."/>
            <person name="Sun H."/>
            <person name="Wang H."/>
        </authorList>
    </citation>
    <scope>NUCLEOTIDE SEQUENCE [LARGE SCALE GENOMIC DNA]</scope>
    <source>
        <strain evidence="6">TB1705</strain>
        <tissue evidence="6">Leaf</tissue>
    </source>
</reference>
<keyword evidence="5" id="KW-0812">Transmembrane</keyword>
<feature type="transmembrane region" description="Helical" evidence="5">
    <location>
        <begin position="35"/>
        <end position="57"/>
    </location>
</feature>
<evidence type="ECO:0000256" key="3">
    <source>
        <dbReference type="ARBA" id="ARBA00023128"/>
    </source>
</evidence>
<evidence type="ECO:0000313" key="7">
    <source>
        <dbReference type="Proteomes" id="UP000541444"/>
    </source>
</evidence>
<dbReference type="PANTHER" id="PTHR35308">
    <property type="entry name" value="CYTOCHROME C OXIDASE SUBUNIT 7"/>
    <property type="match status" value="1"/>
</dbReference>
<comment type="subcellular location">
    <subcellularLocation>
        <location evidence="1">Mitochondrion inner membrane</location>
    </subcellularLocation>
</comment>
<dbReference type="Proteomes" id="UP000541444">
    <property type="component" value="Unassembled WGS sequence"/>
</dbReference>
<organism evidence="6 7">
    <name type="scientific">Kingdonia uniflora</name>
    <dbReference type="NCBI Taxonomy" id="39325"/>
    <lineage>
        <taxon>Eukaryota</taxon>
        <taxon>Viridiplantae</taxon>
        <taxon>Streptophyta</taxon>
        <taxon>Embryophyta</taxon>
        <taxon>Tracheophyta</taxon>
        <taxon>Spermatophyta</taxon>
        <taxon>Magnoliopsida</taxon>
        <taxon>Ranunculales</taxon>
        <taxon>Circaeasteraceae</taxon>
        <taxon>Kingdonia</taxon>
    </lineage>
</organism>
<dbReference type="Pfam" id="PF02238">
    <property type="entry name" value="COX7a"/>
    <property type="match status" value="1"/>
</dbReference>
<accession>A0A7J7LTE3</accession>
<comment type="caution">
    <text evidence="6">The sequence shown here is derived from an EMBL/GenBank/DDBJ whole genome shotgun (WGS) entry which is preliminary data.</text>
</comment>
<dbReference type="AlphaFoldDB" id="A0A7J7LTE3"/>
<sequence length="67" mass="7668">MSEAPFTPREKLLETQQYFQKVQKYTYLKGKYDKITSVAIPMAFAGTCLFMIGRGIYDLSHGLGKKE</sequence>
<dbReference type="EMBL" id="JACGCM010002030">
    <property type="protein sequence ID" value="KAF6145804.1"/>
    <property type="molecule type" value="Genomic_DNA"/>
</dbReference>
<keyword evidence="2" id="KW-0999">Mitochondrion inner membrane</keyword>
<dbReference type="InterPro" id="IPR039297">
    <property type="entry name" value="COX7a"/>
</dbReference>
<evidence type="ECO:0000256" key="5">
    <source>
        <dbReference type="SAM" id="Phobius"/>
    </source>
</evidence>
<keyword evidence="4 5" id="KW-0472">Membrane</keyword>
<evidence type="ECO:0000256" key="2">
    <source>
        <dbReference type="ARBA" id="ARBA00022792"/>
    </source>
</evidence>
<name>A0A7J7LTE3_9MAGN</name>